<protein>
    <recommendedName>
        <fullName evidence="3">Pre-mRNA-splicing factor ISY1</fullName>
    </recommendedName>
</protein>
<accession>A0ABP0EJJ9</accession>
<dbReference type="InterPro" id="IPR037200">
    <property type="entry name" value="Isy1_sf"/>
</dbReference>
<dbReference type="Gene3D" id="1.10.287.660">
    <property type="entry name" value="Helix hairpin bin"/>
    <property type="match status" value="1"/>
</dbReference>
<evidence type="ECO:0000256" key="4">
    <source>
        <dbReference type="ARBA" id="ARBA00023187"/>
    </source>
</evidence>
<gene>
    <name evidence="7" type="primary">ISY1</name>
    <name evidence="7" type="ORF">CAAN4_H04830</name>
</gene>
<dbReference type="Proteomes" id="UP001497600">
    <property type="component" value="Chromosome H"/>
</dbReference>
<dbReference type="SUPFAM" id="SSF140102">
    <property type="entry name" value="ISY1 domain-like"/>
    <property type="match status" value="1"/>
</dbReference>
<keyword evidence="4" id="KW-0507">mRNA processing</keyword>
<comment type="subcellular location">
    <subcellularLocation>
        <location evidence="1">Nucleus</location>
    </subcellularLocation>
</comment>
<dbReference type="InterPro" id="IPR009360">
    <property type="entry name" value="Isy1"/>
</dbReference>
<evidence type="ECO:0000256" key="3">
    <source>
        <dbReference type="ARBA" id="ARBA00019194"/>
    </source>
</evidence>
<keyword evidence="4" id="KW-0508">mRNA splicing</keyword>
<keyword evidence="5" id="KW-0539">Nucleus</keyword>
<proteinExistence type="inferred from homology"/>
<dbReference type="Pfam" id="PF06246">
    <property type="entry name" value="Isy1"/>
    <property type="match status" value="1"/>
</dbReference>
<evidence type="ECO:0000256" key="5">
    <source>
        <dbReference type="ARBA" id="ARBA00023242"/>
    </source>
</evidence>
<sequence>MSANNKEAQSGLNRYLALKNKEAGVLESNPNNRPKYVQNEKSLPQADRWRSTVLGEISSKLTKIQDPAISEFQVRDLNDDLNRLFKEKRAWEYHIKDLGGVDYKHVNNSEVTGIQVNGYRYFGRAKELPDVKEVLEEQKKHRTDQQKRKNTEKEATDALKARERRIDASYYGVYDENSVESVDGITRTVLDQVHSILGDISPSEHEIHNENYTNTSIENDLLEFEKKKSIKLLQSEHKKKGGSSPKLEILPSDIPNASDISKWLVQQRKKELLSKLNKA</sequence>
<evidence type="ECO:0000313" key="7">
    <source>
        <dbReference type="EMBL" id="CAK7920655.1"/>
    </source>
</evidence>
<name>A0ABP0EJJ9_9ASCO</name>
<feature type="region of interest" description="Disordered" evidence="6">
    <location>
        <begin position="24"/>
        <end position="43"/>
    </location>
</feature>
<keyword evidence="8" id="KW-1185">Reference proteome</keyword>
<evidence type="ECO:0000313" key="8">
    <source>
        <dbReference type="Proteomes" id="UP001497600"/>
    </source>
</evidence>
<evidence type="ECO:0000256" key="1">
    <source>
        <dbReference type="ARBA" id="ARBA00004123"/>
    </source>
</evidence>
<evidence type="ECO:0000256" key="6">
    <source>
        <dbReference type="SAM" id="MobiDB-lite"/>
    </source>
</evidence>
<dbReference type="PANTHER" id="PTHR13021">
    <property type="entry name" value="PRE-MRNA-SPLICING FACTOR ISY1"/>
    <property type="match status" value="1"/>
</dbReference>
<organism evidence="7 8">
    <name type="scientific">[Candida] anglica</name>
    <dbReference type="NCBI Taxonomy" id="148631"/>
    <lineage>
        <taxon>Eukaryota</taxon>
        <taxon>Fungi</taxon>
        <taxon>Dikarya</taxon>
        <taxon>Ascomycota</taxon>
        <taxon>Saccharomycotina</taxon>
        <taxon>Pichiomycetes</taxon>
        <taxon>Debaryomycetaceae</taxon>
        <taxon>Kurtzmaniella</taxon>
    </lineage>
</organism>
<reference evidence="7 8" key="1">
    <citation type="submission" date="2024-01" db="EMBL/GenBank/DDBJ databases">
        <authorList>
            <consortium name="Genoscope - CEA"/>
            <person name="William W."/>
        </authorList>
    </citation>
    <scope>NUCLEOTIDE SEQUENCE [LARGE SCALE GENOMIC DNA]</scope>
    <source>
        <strain evidence="7 8">29B2s-10</strain>
    </source>
</reference>
<dbReference type="InterPro" id="IPR029012">
    <property type="entry name" value="Helix_hairpin_bin_sf"/>
</dbReference>
<evidence type="ECO:0000256" key="2">
    <source>
        <dbReference type="ARBA" id="ARBA00007002"/>
    </source>
</evidence>
<dbReference type="EMBL" id="OZ004260">
    <property type="protein sequence ID" value="CAK7920655.1"/>
    <property type="molecule type" value="Genomic_DNA"/>
</dbReference>
<feature type="region of interest" description="Disordered" evidence="6">
    <location>
        <begin position="137"/>
        <end position="157"/>
    </location>
</feature>
<comment type="similarity">
    <text evidence="2">Belongs to the ISY1 family.</text>
</comment>